<feature type="signal peptide" evidence="2">
    <location>
        <begin position="1"/>
        <end position="20"/>
    </location>
</feature>
<dbReference type="Proteomes" id="UP000829647">
    <property type="component" value="Chromosome"/>
</dbReference>
<proteinExistence type="predicted"/>
<keyword evidence="4" id="KW-1185">Reference proteome</keyword>
<feature type="region of interest" description="Disordered" evidence="1">
    <location>
        <begin position="28"/>
        <end position="49"/>
    </location>
</feature>
<reference evidence="3 4" key="1">
    <citation type="submission" date="2022-04" db="EMBL/GenBank/DDBJ databases">
        <title>Hymenobacter sp. isolated from the air.</title>
        <authorList>
            <person name="Won M."/>
            <person name="Lee C.-M."/>
            <person name="Woen H.-Y."/>
            <person name="Kwon S.-W."/>
        </authorList>
    </citation>
    <scope>NUCLEOTIDE SEQUENCE [LARGE SCALE GENOMIC DNA]</scope>
    <source>
        <strain evidence="4">5516 S-25</strain>
    </source>
</reference>
<protein>
    <submittedName>
        <fullName evidence="3">Uncharacterized protein</fullName>
    </submittedName>
</protein>
<dbReference type="PROSITE" id="PS51257">
    <property type="entry name" value="PROKAR_LIPOPROTEIN"/>
    <property type="match status" value="1"/>
</dbReference>
<sequence>MRKYLILRAGAAVLLGLLTACETPNIGPKGNKNCRPTTATDTTTTTGAS</sequence>
<dbReference type="EMBL" id="CP095848">
    <property type="protein sequence ID" value="UPL50261.1"/>
    <property type="molecule type" value="Genomic_DNA"/>
</dbReference>
<dbReference type="RefSeq" id="WP_247976299.1">
    <property type="nucleotide sequence ID" value="NZ_CP095848.1"/>
</dbReference>
<gene>
    <name evidence="3" type="ORF">MWH26_04975</name>
</gene>
<keyword evidence="2" id="KW-0732">Signal</keyword>
<evidence type="ECO:0000313" key="3">
    <source>
        <dbReference type="EMBL" id="UPL50261.1"/>
    </source>
</evidence>
<evidence type="ECO:0000256" key="2">
    <source>
        <dbReference type="SAM" id="SignalP"/>
    </source>
</evidence>
<accession>A0ABY4JES3</accession>
<name>A0ABY4JES3_9BACT</name>
<feature type="compositionally biased region" description="Low complexity" evidence="1">
    <location>
        <begin position="37"/>
        <end position="49"/>
    </location>
</feature>
<evidence type="ECO:0000256" key="1">
    <source>
        <dbReference type="SAM" id="MobiDB-lite"/>
    </source>
</evidence>
<organism evidence="3 4">
    <name type="scientific">Hymenobacter sublimis</name>
    <dbReference type="NCBI Taxonomy" id="2933777"/>
    <lineage>
        <taxon>Bacteria</taxon>
        <taxon>Pseudomonadati</taxon>
        <taxon>Bacteroidota</taxon>
        <taxon>Cytophagia</taxon>
        <taxon>Cytophagales</taxon>
        <taxon>Hymenobacteraceae</taxon>
        <taxon>Hymenobacter</taxon>
    </lineage>
</organism>
<evidence type="ECO:0000313" key="4">
    <source>
        <dbReference type="Proteomes" id="UP000829647"/>
    </source>
</evidence>
<feature type="chain" id="PRO_5045896645" evidence="2">
    <location>
        <begin position="21"/>
        <end position="49"/>
    </location>
</feature>